<sequence>MDKCLYLIKIGNLYGFIDKKGEIKIKPIYKDAYDFNDGVAMVTTVEGKSYVIDRNNDIVLKLDSNKYIEFENGLAQVKKNNEYGFIDKGGNWVIKPQFNMVLRGFNKEGFAIVNENDRYGTINKQGEFIVEPKFTGIGKYSEGVMSATNSAKKAGLIDNHGNIIIDFKFDVISSFSEGLAYFEEYGKYGFINTKEEIVIKPKYHAVWGFYNGLSGYTLGADSPYGFINKRGEVAIENKYQNVGNFNEGLAVFTNNDLDGYINIQGKEVIKNVFATADDFENGLALVTTLDNEWGYINTECEWVYRPKNFNLW</sequence>
<name>A0A5N7J8B2_9CLOT</name>
<evidence type="ECO:0000313" key="2">
    <source>
        <dbReference type="Proteomes" id="UP000342249"/>
    </source>
</evidence>
<dbReference type="PANTHER" id="PTHR37841">
    <property type="entry name" value="GLR2918 PROTEIN"/>
    <property type="match status" value="1"/>
</dbReference>
<evidence type="ECO:0000313" key="1">
    <source>
        <dbReference type="EMBL" id="MPQ64979.1"/>
    </source>
</evidence>
<organism evidence="1 2">
    <name type="scientific">Clostridium estertheticum</name>
    <dbReference type="NCBI Taxonomy" id="238834"/>
    <lineage>
        <taxon>Bacteria</taxon>
        <taxon>Bacillati</taxon>
        <taxon>Bacillota</taxon>
        <taxon>Clostridia</taxon>
        <taxon>Eubacteriales</taxon>
        <taxon>Clostridiaceae</taxon>
        <taxon>Clostridium</taxon>
    </lineage>
</organism>
<comment type="caution">
    <text evidence="1">The sequence shown here is derived from an EMBL/GenBank/DDBJ whole genome shotgun (WGS) entry which is preliminary data.</text>
</comment>
<dbReference type="RefSeq" id="WP_152754112.1">
    <property type="nucleotide sequence ID" value="NZ_JAHLDO010000009.1"/>
</dbReference>
<accession>A0A5N7J8B2</accession>
<reference evidence="1 2" key="1">
    <citation type="journal article" date="2019" name="Lett. Appl. Microbiol.">
        <title>A case of 'blown pack' spoilage of vacuum-packaged pork likely associated with Clostridium estertheticum in Canada.</title>
        <authorList>
            <person name="Zhang P."/>
            <person name="Ward P."/>
            <person name="McMullen L.M."/>
            <person name="Yang X."/>
        </authorList>
    </citation>
    <scope>NUCLEOTIDE SEQUENCE [LARGE SCALE GENOMIC DNA]</scope>
    <source>
        <strain evidence="1 2">MA19</strain>
    </source>
</reference>
<dbReference type="Proteomes" id="UP000342249">
    <property type="component" value="Unassembled WGS sequence"/>
</dbReference>
<dbReference type="InterPro" id="IPR032774">
    <property type="entry name" value="WG_beta_rep"/>
</dbReference>
<dbReference type="AlphaFoldDB" id="A0A5N7J8B2"/>
<dbReference type="PANTHER" id="PTHR37841:SF1">
    <property type="entry name" value="DUF3298 DOMAIN-CONTAINING PROTEIN"/>
    <property type="match status" value="1"/>
</dbReference>
<gene>
    <name evidence="1" type="ORF">E4V82_23235</name>
</gene>
<protein>
    <submittedName>
        <fullName evidence="1">WG repeat-containing protein</fullName>
    </submittedName>
</protein>
<dbReference type="Pfam" id="PF14903">
    <property type="entry name" value="WG_beta_rep"/>
    <property type="match status" value="5"/>
</dbReference>
<proteinExistence type="predicted"/>
<dbReference type="EMBL" id="SPSF01000064">
    <property type="protein sequence ID" value="MPQ64979.1"/>
    <property type="molecule type" value="Genomic_DNA"/>
</dbReference>